<feature type="binding site" evidence="11">
    <location>
        <position position="67"/>
    </location>
    <ligand>
        <name>ATP</name>
        <dbReference type="ChEBI" id="CHEBI:30616"/>
    </ligand>
</feature>
<dbReference type="InterPro" id="IPR006203">
    <property type="entry name" value="GHMP_knse_ATP-bd_CS"/>
</dbReference>
<evidence type="ECO:0000313" key="17">
    <source>
        <dbReference type="Proteomes" id="UP001229251"/>
    </source>
</evidence>
<dbReference type="PRINTS" id="PR00473">
    <property type="entry name" value="GALCTOKINASE"/>
</dbReference>
<dbReference type="PROSITE" id="PS00106">
    <property type="entry name" value="GALACTOKINASE"/>
    <property type="match status" value="1"/>
</dbReference>
<dbReference type="GO" id="GO:0005524">
    <property type="term" value="F:ATP binding"/>
    <property type="evidence" value="ECO:0007669"/>
    <property type="project" value="UniProtKB-UniRule"/>
</dbReference>
<comment type="caution">
    <text evidence="16">The sequence shown here is derived from an EMBL/GenBank/DDBJ whole genome shotgun (WGS) entry which is preliminary data.</text>
</comment>
<dbReference type="SUPFAM" id="SSF54211">
    <property type="entry name" value="Ribosomal protein S5 domain 2-like"/>
    <property type="match status" value="1"/>
</dbReference>
<evidence type="ECO:0000313" key="16">
    <source>
        <dbReference type="EMBL" id="MDK7187104.1"/>
    </source>
</evidence>
<gene>
    <name evidence="11" type="primary">galK</name>
    <name evidence="16" type="ORF">QP433_03830</name>
</gene>
<feature type="domain" description="GHMP kinase N-terminal" evidence="13">
    <location>
        <begin position="93"/>
        <end position="180"/>
    </location>
</feature>
<keyword evidence="2 11" id="KW-0963">Cytoplasm</keyword>
<dbReference type="InterPro" id="IPR020568">
    <property type="entry name" value="Ribosomal_Su5_D2-typ_SF"/>
</dbReference>
<evidence type="ECO:0000256" key="5">
    <source>
        <dbReference type="ARBA" id="ARBA00022741"/>
    </source>
</evidence>
<dbReference type="PANTHER" id="PTHR10457">
    <property type="entry name" value="MEVALONATE KINASE/GALACTOKINASE"/>
    <property type="match status" value="1"/>
</dbReference>
<dbReference type="GO" id="GO:0000287">
    <property type="term" value="F:magnesium ion binding"/>
    <property type="evidence" value="ECO:0007669"/>
    <property type="project" value="UniProtKB-UniRule"/>
</dbReference>
<keyword evidence="6 11" id="KW-0418">Kinase</keyword>
<dbReference type="EC" id="2.7.1.6" evidence="11 12"/>
<evidence type="ECO:0000256" key="6">
    <source>
        <dbReference type="ARBA" id="ARBA00022777"/>
    </source>
</evidence>
<dbReference type="Pfam" id="PF08544">
    <property type="entry name" value="GHMP_kinases_C"/>
    <property type="match status" value="1"/>
</dbReference>
<feature type="binding site" evidence="11">
    <location>
        <position position="162"/>
    </location>
    <ligand>
        <name>Mg(2+)</name>
        <dbReference type="ChEBI" id="CHEBI:18420"/>
    </ligand>
</feature>
<feature type="domain" description="GHMP kinase C-terminal" evidence="14">
    <location>
        <begin position="285"/>
        <end position="365"/>
    </location>
</feature>
<dbReference type="InterPro" id="IPR019539">
    <property type="entry name" value="GalKase_N"/>
</dbReference>
<dbReference type="Gene3D" id="3.30.230.10">
    <property type="match status" value="1"/>
</dbReference>
<evidence type="ECO:0000256" key="3">
    <source>
        <dbReference type="ARBA" id="ARBA00022679"/>
    </source>
</evidence>
<feature type="binding site" evidence="11">
    <location>
        <begin position="124"/>
        <end position="130"/>
    </location>
    <ligand>
        <name>ATP</name>
        <dbReference type="ChEBI" id="CHEBI:30616"/>
    </ligand>
</feature>
<evidence type="ECO:0000256" key="8">
    <source>
        <dbReference type="ARBA" id="ARBA00022842"/>
    </source>
</evidence>
<keyword evidence="8 11" id="KW-0460">Magnesium</keyword>
<dbReference type="InterPro" id="IPR022963">
    <property type="entry name" value="Galactokinase_bac"/>
</dbReference>
<name>A0AAJ1Q5G4_9LACT</name>
<dbReference type="HAMAP" id="MF_00246">
    <property type="entry name" value="Galactokinase"/>
    <property type="match status" value="1"/>
</dbReference>
<evidence type="ECO:0000256" key="10">
    <source>
        <dbReference type="ARBA" id="ARBA00023277"/>
    </source>
</evidence>
<dbReference type="Proteomes" id="UP001229251">
    <property type="component" value="Unassembled WGS sequence"/>
</dbReference>
<organism evidence="16 17">
    <name type="scientific">Facklamia hominis</name>
    <dbReference type="NCBI Taxonomy" id="178214"/>
    <lineage>
        <taxon>Bacteria</taxon>
        <taxon>Bacillati</taxon>
        <taxon>Bacillota</taxon>
        <taxon>Bacilli</taxon>
        <taxon>Lactobacillales</taxon>
        <taxon>Aerococcaceae</taxon>
        <taxon>Facklamia</taxon>
    </lineage>
</organism>
<comment type="function">
    <text evidence="11">Catalyzes the transfer of the gamma-phosphate of ATP to D-galactose to form alpha-D-galactose-1-phosphate (Gal-1-P).</text>
</comment>
<keyword evidence="4 11" id="KW-0479">Metal-binding</keyword>
<dbReference type="NCBIfam" id="TIGR00131">
    <property type="entry name" value="gal_kin"/>
    <property type="match status" value="1"/>
</dbReference>
<dbReference type="NCBIfam" id="NF003705">
    <property type="entry name" value="PRK05322.1"/>
    <property type="match status" value="1"/>
</dbReference>
<dbReference type="Pfam" id="PF10509">
    <property type="entry name" value="GalKase_gal_bdg"/>
    <property type="match status" value="1"/>
</dbReference>
<keyword evidence="9 11" id="KW-0299">Galactose metabolism</keyword>
<evidence type="ECO:0000259" key="14">
    <source>
        <dbReference type="Pfam" id="PF08544"/>
    </source>
</evidence>
<dbReference type="InterPro" id="IPR019741">
    <property type="entry name" value="Galactokinase_CS"/>
</dbReference>
<evidence type="ECO:0000256" key="2">
    <source>
        <dbReference type="ARBA" id="ARBA00022490"/>
    </source>
</evidence>
<feature type="site" description="Transition state stabilizer" evidence="11">
    <location>
        <position position="27"/>
    </location>
</feature>
<feature type="binding site" evidence="11">
    <location>
        <position position="224"/>
    </location>
    <ligand>
        <name>substrate</name>
    </ligand>
</feature>
<dbReference type="GO" id="GO:0006012">
    <property type="term" value="P:galactose metabolic process"/>
    <property type="evidence" value="ECO:0007669"/>
    <property type="project" value="UniProtKB-UniRule"/>
</dbReference>
<dbReference type="GO" id="GO:0005829">
    <property type="term" value="C:cytosol"/>
    <property type="evidence" value="ECO:0007669"/>
    <property type="project" value="TreeGrafter"/>
</dbReference>
<sequence length="394" mass="43517">MDIKALQAAFLKYFDTQSQRAFFAPGRVNLIGEHIDYNGGHVLPCAISNGTYGLVSLRSDQKVSCVSLNFESDGCVSFDLADLSYQASDSWLSYIKGMIQYCEEKAGKTVSGFNLLIYGNIPNGAGLSSSASLELLIGMIVNQLFDLGLSHLDLALLGQKVENNYLGLNTGIMDQFAIGMSRADSAVYLKVSDMSYEFLPLQLGEVVLLIMNTNKQRKLTDSKYNQRRAECDQALADLQKECDITYLCQLRPDQFEALSHLIEDPTIRQRAKHVVYEDERTQQAKEALLASDWEAFGQLMNQSHQSLREDYDVTGLELDTLVEAAWEQEGVLGARMTGAGMGGCAIALVKKDRLDSVKDQIQAIYQAKVGYPASFYLAQSAPGICELTAINEED</sequence>
<evidence type="ECO:0000256" key="9">
    <source>
        <dbReference type="ARBA" id="ARBA00023144"/>
    </source>
</evidence>
<dbReference type="EMBL" id="JASOOE010000005">
    <property type="protein sequence ID" value="MDK7187104.1"/>
    <property type="molecule type" value="Genomic_DNA"/>
</dbReference>
<evidence type="ECO:0000256" key="1">
    <source>
        <dbReference type="ARBA" id="ARBA00006566"/>
    </source>
</evidence>
<keyword evidence="7 11" id="KW-0067">ATP-binding</keyword>
<protein>
    <recommendedName>
        <fullName evidence="11 12">Galactokinase</fullName>
        <ecNumber evidence="11 12">2.7.1.6</ecNumber>
    </recommendedName>
    <alternativeName>
        <fullName evidence="11">Galactose kinase</fullName>
    </alternativeName>
</protein>
<dbReference type="AlphaFoldDB" id="A0AAJ1Q5G4"/>
<dbReference type="Gene3D" id="3.30.70.890">
    <property type="entry name" value="GHMP kinase, C-terminal domain"/>
    <property type="match status" value="1"/>
</dbReference>
<feature type="binding site" evidence="11">
    <location>
        <position position="130"/>
    </location>
    <ligand>
        <name>Mg(2+)</name>
        <dbReference type="ChEBI" id="CHEBI:18420"/>
    </ligand>
</feature>
<evidence type="ECO:0000256" key="4">
    <source>
        <dbReference type="ARBA" id="ARBA00022723"/>
    </source>
</evidence>
<dbReference type="InterPro" id="IPR006204">
    <property type="entry name" value="GHMP_kinase_N_dom"/>
</dbReference>
<feature type="active site" description="Proton acceptor" evidence="11">
    <location>
        <position position="174"/>
    </location>
</feature>
<evidence type="ECO:0000259" key="15">
    <source>
        <dbReference type="Pfam" id="PF10509"/>
    </source>
</evidence>
<dbReference type="PANTHER" id="PTHR10457:SF7">
    <property type="entry name" value="GALACTOKINASE-RELATED"/>
    <property type="match status" value="1"/>
</dbReference>
<dbReference type="InterPro" id="IPR000705">
    <property type="entry name" value="Galactokinase"/>
</dbReference>
<dbReference type="FunFam" id="3.30.230.10:FF:000017">
    <property type="entry name" value="Galactokinase"/>
    <property type="match status" value="1"/>
</dbReference>
<keyword evidence="5 11" id="KW-0547">Nucleotide-binding</keyword>
<dbReference type="InterPro" id="IPR013750">
    <property type="entry name" value="GHMP_kinase_C_dom"/>
</dbReference>
<reference evidence="16" key="1">
    <citation type="submission" date="2023-05" db="EMBL/GenBank/DDBJ databases">
        <title>Cataloging the Phylogenetic Diversity of Human Bladder Bacteria.</title>
        <authorList>
            <person name="Du J."/>
        </authorList>
    </citation>
    <scope>NUCLEOTIDE SEQUENCE</scope>
    <source>
        <strain evidence="16">UMB1231</strain>
    </source>
</reference>
<dbReference type="SUPFAM" id="SSF55060">
    <property type="entry name" value="GHMP Kinase, C-terminal domain"/>
    <property type="match status" value="1"/>
</dbReference>
<dbReference type="FunFam" id="3.30.70.890:FF:000001">
    <property type="entry name" value="Galactokinase"/>
    <property type="match status" value="1"/>
</dbReference>
<dbReference type="PIRSF" id="PIRSF000530">
    <property type="entry name" value="Galactokinase"/>
    <property type="match status" value="1"/>
</dbReference>
<accession>A0AAJ1Q5G4</accession>
<comment type="subcellular location">
    <subcellularLocation>
        <location evidence="11">Cytoplasm</location>
    </subcellularLocation>
</comment>
<evidence type="ECO:0000256" key="11">
    <source>
        <dbReference type="HAMAP-Rule" id="MF_00246"/>
    </source>
</evidence>
<dbReference type="GO" id="GO:0004335">
    <property type="term" value="F:galactokinase activity"/>
    <property type="evidence" value="ECO:0007669"/>
    <property type="project" value="UniProtKB-UniRule"/>
</dbReference>
<evidence type="ECO:0000259" key="13">
    <source>
        <dbReference type="Pfam" id="PF00288"/>
    </source>
</evidence>
<comment type="catalytic activity">
    <reaction evidence="11">
        <text>alpha-D-galactose + ATP = alpha-D-galactose 1-phosphate + ADP + H(+)</text>
        <dbReference type="Rhea" id="RHEA:13553"/>
        <dbReference type="ChEBI" id="CHEBI:15378"/>
        <dbReference type="ChEBI" id="CHEBI:28061"/>
        <dbReference type="ChEBI" id="CHEBI:30616"/>
        <dbReference type="ChEBI" id="CHEBI:58336"/>
        <dbReference type="ChEBI" id="CHEBI:456216"/>
        <dbReference type="EC" id="2.7.1.6"/>
    </reaction>
</comment>
<dbReference type="InterPro" id="IPR014721">
    <property type="entry name" value="Ribsml_uS5_D2-typ_fold_subgr"/>
</dbReference>
<dbReference type="InterPro" id="IPR006206">
    <property type="entry name" value="Mevalonate/galactokinase"/>
</dbReference>
<dbReference type="PRINTS" id="PR00959">
    <property type="entry name" value="MEVGALKINASE"/>
</dbReference>
<dbReference type="PROSITE" id="PS00627">
    <property type="entry name" value="GHMP_KINASES_ATP"/>
    <property type="match status" value="1"/>
</dbReference>
<evidence type="ECO:0000256" key="12">
    <source>
        <dbReference type="NCBIfam" id="TIGR00131"/>
    </source>
</evidence>
<keyword evidence="3 11" id="KW-0808">Transferase</keyword>
<dbReference type="InterPro" id="IPR036554">
    <property type="entry name" value="GHMP_kinase_C_sf"/>
</dbReference>
<proteinExistence type="inferred from homology"/>
<dbReference type="Pfam" id="PF00288">
    <property type="entry name" value="GHMP_kinases_N"/>
    <property type="match status" value="1"/>
</dbReference>
<keyword evidence="10 11" id="KW-0119">Carbohydrate metabolism</keyword>
<dbReference type="RefSeq" id="WP_070609538.1">
    <property type="nucleotide sequence ID" value="NZ_JASOOE010000005.1"/>
</dbReference>
<feature type="domain" description="Galactokinase N-terminal" evidence="15">
    <location>
        <begin position="9"/>
        <end position="56"/>
    </location>
</feature>
<comment type="similarity">
    <text evidence="1 11">Belongs to the GHMP kinase family. GalK subfamily.</text>
</comment>
<feature type="binding site" evidence="11">
    <location>
        <begin position="33"/>
        <end position="36"/>
    </location>
    <ligand>
        <name>substrate</name>
    </ligand>
</feature>
<comment type="pathway">
    <text evidence="11">Carbohydrate metabolism; galactose metabolism.</text>
</comment>
<evidence type="ECO:0000256" key="7">
    <source>
        <dbReference type="ARBA" id="ARBA00022840"/>
    </source>
</evidence>